<comment type="caution">
    <text evidence="1">The sequence shown here is derived from an EMBL/GenBank/DDBJ whole genome shotgun (WGS) entry which is preliminary data.</text>
</comment>
<evidence type="ECO:0000313" key="1">
    <source>
        <dbReference type="EMBL" id="KAF8784849.1"/>
    </source>
</evidence>
<dbReference type="AlphaFoldDB" id="A0A8T0F622"/>
<sequence length="181" mass="21217">MSFPIPRVRNQPIRNPATLKEMALGASAILISDFDKIRHIVEELHSQIQYEFMTAEAAMIVKNYPDYTETYKLEAEDKIKDLCMPETLKKELVDYSVKLCLETFKFLNINRAIMHETVELKDYVVLNADGSINHRKTHEKIVLDNDLRFKLRFASACHLYCVQDILTIWHEVSTYQAYPRF</sequence>
<gene>
    <name evidence="1" type="ORF">HNY73_010465</name>
</gene>
<organism evidence="1 2">
    <name type="scientific">Argiope bruennichi</name>
    <name type="common">Wasp spider</name>
    <name type="synonym">Aranea bruennichi</name>
    <dbReference type="NCBI Taxonomy" id="94029"/>
    <lineage>
        <taxon>Eukaryota</taxon>
        <taxon>Metazoa</taxon>
        <taxon>Ecdysozoa</taxon>
        <taxon>Arthropoda</taxon>
        <taxon>Chelicerata</taxon>
        <taxon>Arachnida</taxon>
        <taxon>Araneae</taxon>
        <taxon>Araneomorphae</taxon>
        <taxon>Entelegynae</taxon>
        <taxon>Araneoidea</taxon>
        <taxon>Araneidae</taxon>
        <taxon>Argiope</taxon>
    </lineage>
</organism>
<accession>A0A8T0F622</accession>
<evidence type="ECO:0000313" key="2">
    <source>
        <dbReference type="Proteomes" id="UP000807504"/>
    </source>
</evidence>
<keyword evidence="2" id="KW-1185">Reference proteome</keyword>
<reference evidence="1" key="2">
    <citation type="submission" date="2020-06" db="EMBL/GenBank/DDBJ databases">
        <authorList>
            <person name="Sheffer M."/>
        </authorList>
    </citation>
    <scope>NUCLEOTIDE SEQUENCE</scope>
</reference>
<name>A0A8T0F622_ARGBR</name>
<protein>
    <submittedName>
        <fullName evidence="1">Uncharacterized protein</fullName>
    </submittedName>
</protein>
<proteinExistence type="predicted"/>
<dbReference type="Proteomes" id="UP000807504">
    <property type="component" value="Unassembled WGS sequence"/>
</dbReference>
<dbReference type="EMBL" id="JABXBU010000030">
    <property type="protein sequence ID" value="KAF8784849.1"/>
    <property type="molecule type" value="Genomic_DNA"/>
</dbReference>
<reference evidence="1" key="1">
    <citation type="journal article" date="2020" name="bioRxiv">
        <title>Chromosome-level reference genome of the European wasp spider Argiope bruennichi: a resource for studies on range expansion and evolutionary adaptation.</title>
        <authorList>
            <person name="Sheffer M.M."/>
            <person name="Hoppe A."/>
            <person name="Krehenwinkel H."/>
            <person name="Uhl G."/>
            <person name="Kuss A.W."/>
            <person name="Jensen L."/>
            <person name="Jensen C."/>
            <person name="Gillespie R.G."/>
            <person name="Hoff K.J."/>
            <person name="Prost S."/>
        </authorList>
    </citation>
    <scope>NUCLEOTIDE SEQUENCE</scope>
</reference>